<gene>
    <name evidence="2" type="ORF">GCM10011575_36960</name>
</gene>
<name>A0A917W6E0_9ACTN</name>
<dbReference type="InterPro" id="IPR051781">
    <property type="entry name" value="Metallo-dep_Hydrolase"/>
</dbReference>
<comment type="caution">
    <text evidence="2">The sequence shown here is derived from an EMBL/GenBank/DDBJ whole genome shotgun (WGS) entry which is preliminary data.</text>
</comment>
<dbReference type="RefSeq" id="WP_188896851.1">
    <property type="nucleotide sequence ID" value="NZ_BMMZ01000010.1"/>
</dbReference>
<dbReference type="GO" id="GO:0016810">
    <property type="term" value="F:hydrolase activity, acting on carbon-nitrogen (but not peptide) bonds"/>
    <property type="evidence" value="ECO:0007669"/>
    <property type="project" value="InterPro"/>
</dbReference>
<dbReference type="AlphaFoldDB" id="A0A917W6E0"/>
<sequence>MPAEIFSNARVFDGETFIDKPVDVVVDDRRFVEIGPGLAGQERYGAAVVHDLAGKTLLPGLFDCHVHVMMSMAGGVERYTKPYSMQYYESVNNLTATLQAGITTVREASGADLGTKTAVETGVIPGPRMKIAVTMLSQTGGHGDGWLPSGIDAGFAKETAGRPNGICDGVEEVRKTVRRVLRAGADQIKISSTGGVLSHTDDPRHTQFTQEEIAVIVGEAEHQDTYVMAHAQGAPGIKNALRAGVRSIEHGIFLDDECIQLMLDKDAFLVPTLVAPIAVIRNAERGIQVPQRLIDKARSVSEAHREAFARAVDAGVRIAMGTDSGVGRHGENLEELVLMADGGMSLEEVLAATTSQAAELMFLDDTLGKIAPGHLADLVVLDGELTSARQLGSLQKMIDEVWKNGTRVI</sequence>
<evidence type="ECO:0000259" key="1">
    <source>
        <dbReference type="Pfam" id="PF01979"/>
    </source>
</evidence>
<dbReference type="PANTHER" id="PTHR43135:SF3">
    <property type="entry name" value="ALPHA-D-RIBOSE 1-METHYLPHOSPHONATE 5-TRIPHOSPHATE DIPHOSPHATASE"/>
    <property type="match status" value="1"/>
</dbReference>
<keyword evidence="3" id="KW-1185">Reference proteome</keyword>
<protein>
    <submittedName>
        <fullName evidence="2">Hydrolase</fullName>
    </submittedName>
</protein>
<dbReference type="PANTHER" id="PTHR43135">
    <property type="entry name" value="ALPHA-D-RIBOSE 1-METHYLPHOSPHONATE 5-TRIPHOSPHATE DIPHOSPHATASE"/>
    <property type="match status" value="1"/>
</dbReference>
<reference evidence="2" key="2">
    <citation type="submission" date="2020-09" db="EMBL/GenBank/DDBJ databases">
        <authorList>
            <person name="Sun Q."/>
            <person name="Zhou Y."/>
        </authorList>
    </citation>
    <scope>NUCLEOTIDE SEQUENCE</scope>
    <source>
        <strain evidence="2">CGMCC 4.7306</strain>
    </source>
</reference>
<dbReference type="InterPro" id="IPR032466">
    <property type="entry name" value="Metal_Hydrolase"/>
</dbReference>
<accession>A0A917W6E0</accession>
<dbReference type="CDD" id="cd01299">
    <property type="entry name" value="Met_dep_hydrolase_A"/>
    <property type="match status" value="1"/>
</dbReference>
<dbReference type="EMBL" id="BMMZ01000010">
    <property type="protein sequence ID" value="GGL75373.1"/>
    <property type="molecule type" value="Genomic_DNA"/>
</dbReference>
<dbReference type="Pfam" id="PF01979">
    <property type="entry name" value="Amidohydro_1"/>
    <property type="match status" value="1"/>
</dbReference>
<evidence type="ECO:0000313" key="2">
    <source>
        <dbReference type="EMBL" id="GGL75373.1"/>
    </source>
</evidence>
<dbReference type="InterPro" id="IPR011059">
    <property type="entry name" value="Metal-dep_hydrolase_composite"/>
</dbReference>
<keyword evidence="2" id="KW-0378">Hydrolase</keyword>
<evidence type="ECO:0000313" key="3">
    <source>
        <dbReference type="Proteomes" id="UP000613840"/>
    </source>
</evidence>
<dbReference type="Gene3D" id="2.30.40.10">
    <property type="entry name" value="Urease, subunit C, domain 1"/>
    <property type="match status" value="1"/>
</dbReference>
<dbReference type="InterPro" id="IPR057744">
    <property type="entry name" value="OTAase-like"/>
</dbReference>
<feature type="domain" description="Amidohydrolase-related" evidence="1">
    <location>
        <begin position="56"/>
        <end position="408"/>
    </location>
</feature>
<dbReference type="Proteomes" id="UP000613840">
    <property type="component" value="Unassembled WGS sequence"/>
</dbReference>
<dbReference type="InterPro" id="IPR006680">
    <property type="entry name" value="Amidohydro-rel"/>
</dbReference>
<dbReference type="Gene3D" id="3.20.20.140">
    <property type="entry name" value="Metal-dependent hydrolases"/>
    <property type="match status" value="1"/>
</dbReference>
<dbReference type="SUPFAM" id="SSF51338">
    <property type="entry name" value="Composite domain of metallo-dependent hydrolases"/>
    <property type="match status" value="1"/>
</dbReference>
<reference evidence="2" key="1">
    <citation type="journal article" date="2014" name="Int. J. Syst. Evol. Microbiol.">
        <title>Complete genome sequence of Corynebacterium casei LMG S-19264T (=DSM 44701T), isolated from a smear-ripened cheese.</title>
        <authorList>
            <consortium name="US DOE Joint Genome Institute (JGI-PGF)"/>
            <person name="Walter F."/>
            <person name="Albersmeier A."/>
            <person name="Kalinowski J."/>
            <person name="Ruckert C."/>
        </authorList>
    </citation>
    <scope>NUCLEOTIDE SEQUENCE</scope>
    <source>
        <strain evidence="2">CGMCC 4.7306</strain>
    </source>
</reference>
<organism evidence="2 3">
    <name type="scientific">Microlunatus endophyticus</name>
    <dbReference type="NCBI Taxonomy" id="1716077"/>
    <lineage>
        <taxon>Bacteria</taxon>
        <taxon>Bacillati</taxon>
        <taxon>Actinomycetota</taxon>
        <taxon>Actinomycetes</taxon>
        <taxon>Propionibacteriales</taxon>
        <taxon>Propionibacteriaceae</taxon>
        <taxon>Microlunatus</taxon>
    </lineage>
</organism>
<dbReference type="SUPFAM" id="SSF51556">
    <property type="entry name" value="Metallo-dependent hydrolases"/>
    <property type="match status" value="1"/>
</dbReference>
<proteinExistence type="predicted"/>